<protein>
    <recommendedName>
        <fullName evidence="3">SRPBCC family protein</fullName>
    </recommendedName>
</protein>
<dbReference type="Gene3D" id="3.30.530.20">
    <property type="match status" value="1"/>
</dbReference>
<keyword evidence="2" id="KW-1185">Reference proteome</keyword>
<gene>
    <name evidence="1" type="ORF">ACFQ1O_00475</name>
</gene>
<name>A0ABW3HY60_9FLAO</name>
<dbReference type="EMBL" id="JBHTJM010000001">
    <property type="protein sequence ID" value="MFD0962473.1"/>
    <property type="molecule type" value="Genomic_DNA"/>
</dbReference>
<organism evidence="1 2">
    <name type="scientific">Pseudofulvibacter geojedonensis</name>
    <dbReference type="NCBI Taxonomy" id="1123758"/>
    <lineage>
        <taxon>Bacteria</taxon>
        <taxon>Pseudomonadati</taxon>
        <taxon>Bacteroidota</taxon>
        <taxon>Flavobacteriia</taxon>
        <taxon>Flavobacteriales</taxon>
        <taxon>Flavobacteriaceae</taxon>
        <taxon>Pseudofulvibacter</taxon>
    </lineage>
</organism>
<reference evidence="2" key="1">
    <citation type="journal article" date="2019" name="Int. J. Syst. Evol. Microbiol.">
        <title>The Global Catalogue of Microorganisms (GCM) 10K type strain sequencing project: providing services to taxonomists for standard genome sequencing and annotation.</title>
        <authorList>
            <consortium name="The Broad Institute Genomics Platform"/>
            <consortium name="The Broad Institute Genome Sequencing Center for Infectious Disease"/>
            <person name="Wu L."/>
            <person name="Ma J."/>
        </authorList>
    </citation>
    <scope>NUCLEOTIDE SEQUENCE [LARGE SCALE GENOMIC DNA]</scope>
    <source>
        <strain evidence="2">CCUG 62114</strain>
    </source>
</reference>
<accession>A0ABW3HY60</accession>
<dbReference type="RefSeq" id="WP_377712170.1">
    <property type="nucleotide sequence ID" value="NZ_JBHTJM010000001.1"/>
</dbReference>
<sequence>MKFTCSVCINKPVNTVIEEFLNPESLKRSMKGFIKKELISGELHATGAKSKLYYDKFEMEETILENNLPMFFYAQYDHTHMSNTMKTTFKPLSDNETQIITEIHYTIFKGFVIKIISKLFPNFFKKQTQKWLNEFKKYTEK</sequence>
<evidence type="ECO:0000313" key="2">
    <source>
        <dbReference type="Proteomes" id="UP001596997"/>
    </source>
</evidence>
<evidence type="ECO:0000313" key="1">
    <source>
        <dbReference type="EMBL" id="MFD0962473.1"/>
    </source>
</evidence>
<dbReference type="Proteomes" id="UP001596997">
    <property type="component" value="Unassembled WGS sequence"/>
</dbReference>
<proteinExistence type="predicted"/>
<comment type="caution">
    <text evidence="1">The sequence shown here is derived from an EMBL/GenBank/DDBJ whole genome shotgun (WGS) entry which is preliminary data.</text>
</comment>
<evidence type="ECO:0008006" key="3">
    <source>
        <dbReference type="Google" id="ProtNLM"/>
    </source>
</evidence>
<dbReference type="InterPro" id="IPR023393">
    <property type="entry name" value="START-like_dom_sf"/>
</dbReference>
<dbReference type="SUPFAM" id="SSF55961">
    <property type="entry name" value="Bet v1-like"/>
    <property type="match status" value="1"/>
</dbReference>